<evidence type="ECO:0000259" key="6">
    <source>
        <dbReference type="PROSITE" id="PS50048"/>
    </source>
</evidence>
<dbReference type="InterPro" id="IPR036864">
    <property type="entry name" value="Zn2-C6_fun-type_DNA-bd_sf"/>
</dbReference>
<evidence type="ECO:0000256" key="2">
    <source>
        <dbReference type="ARBA" id="ARBA00023125"/>
    </source>
</evidence>
<protein>
    <recommendedName>
        <fullName evidence="6">Zn(2)-C6 fungal-type domain-containing protein</fullName>
    </recommendedName>
</protein>
<dbReference type="InterPro" id="IPR021858">
    <property type="entry name" value="Fun_TF"/>
</dbReference>
<dbReference type="OrthoDB" id="4937900at2759"/>
<organism evidence="7 8">
    <name type="scientific">Penicillium capsulatum</name>
    <dbReference type="NCBI Taxonomy" id="69766"/>
    <lineage>
        <taxon>Eukaryota</taxon>
        <taxon>Fungi</taxon>
        <taxon>Dikarya</taxon>
        <taxon>Ascomycota</taxon>
        <taxon>Pezizomycotina</taxon>
        <taxon>Eurotiomycetes</taxon>
        <taxon>Eurotiomycetidae</taxon>
        <taxon>Eurotiales</taxon>
        <taxon>Aspergillaceae</taxon>
        <taxon>Penicillium</taxon>
    </lineage>
</organism>
<dbReference type="InterPro" id="IPR053157">
    <property type="entry name" value="Sterol_Uptake_Regulator"/>
</dbReference>
<dbReference type="Pfam" id="PF11951">
    <property type="entry name" value="Fungal_trans_2"/>
    <property type="match status" value="1"/>
</dbReference>
<dbReference type="Proteomes" id="UP001146351">
    <property type="component" value="Unassembled WGS sequence"/>
</dbReference>
<dbReference type="SUPFAM" id="SSF57701">
    <property type="entry name" value="Zn2/Cys6 DNA-binding domain"/>
    <property type="match status" value="1"/>
</dbReference>
<feature type="region of interest" description="Disordered" evidence="5">
    <location>
        <begin position="55"/>
        <end position="75"/>
    </location>
</feature>
<evidence type="ECO:0000256" key="1">
    <source>
        <dbReference type="ARBA" id="ARBA00023015"/>
    </source>
</evidence>
<accession>A0A9W9ITR9</accession>
<dbReference type="GO" id="GO:0003677">
    <property type="term" value="F:DNA binding"/>
    <property type="evidence" value="ECO:0007669"/>
    <property type="project" value="UniProtKB-KW"/>
</dbReference>
<evidence type="ECO:0000313" key="7">
    <source>
        <dbReference type="EMBL" id="KAJ5183321.1"/>
    </source>
</evidence>
<dbReference type="SMART" id="SM00066">
    <property type="entry name" value="GAL4"/>
    <property type="match status" value="1"/>
</dbReference>
<evidence type="ECO:0000256" key="5">
    <source>
        <dbReference type="SAM" id="MobiDB-lite"/>
    </source>
</evidence>
<keyword evidence="3" id="KW-0804">Transcription</keyword>
<keyword evidence="4" id="KW-0539">Nucleus</keyword>
<reference evidence="7" key="1">
    <citation type="submission" date="2022-11" db="EMBL/GenBank/DDBJ databases">
        <authorList>
            <person name="Petersen C."/>
        </authorList>
    </citation>
    <scope>NUCLEOTIDE SEQUENCE</scope>
    <source>
        <strain evidence="7">IBT 21917</strain>
    </source>
</reference>
<comment type="caution">
    <text evidence="7">The sequence shown here is derived from an EMBL/GenBank/DDBJ whole genome shotgun (WGS) entry which is preliminary data.</text>
</comment>
<gene>
    <name evidence="7" type="ORF">N7492_000937</name>
</gene>
<evidence type="ECO:0000256" key="4">
    <source>
        <dbReference type="ARBA" id="ARBA00023242"/>
    </source>
</evidence>
<proteinExistence type="predicted"/>
<keyword evidence="1" id="KW-0805">Transcription regulation</keyword>
<keyword evidence="2" id="KW-0238">DNA-binding</keyword>
<dbReference type="AlphaFoldDB" id="A0A9W9ITR9"/>
<sequence>MPSRRSHNKSRHGCTTCKRRRVKCDERRPICVNCSQRKETCTYSAPVPYVFARKASQTDSRAKSSSVDGSPDDIFSVAQHSTRDELGQSGSNSTTDPPELNMQQLELVLQWIQHTHRLLARNEETRQVWEVLVLTEGLTAPFLMHGILALSALHLSHLRRDTQQVTWFNVAIAHKNTALSMFSDQLHSISQSNAKAMMSFAALAVAFSFATALNSPTHEDGPSLSELTGVFHMSRGVQTIVNGAAGYLMHSSFAPLFNVTCQSPNTIPEHTLKALDLLENLVVQETQNSLEHIAGAYKRPITHMRDLVSFTFAEPTSMTLAAGWAIRAPAEFLDDLHTGQPLSLVVLAHYCAFLHVARENWCIGHWGRTVLEEILQILSPEWHVHVDWAIQEVFGEQKQS</sequence>
<dbReference type="EMBL" id="JAPQKO010000001">
    <property type="protein sequence ID" value="KAJ5183321.1"/>
    <property type="molecule type" value="Genomic_DNA"/>
</dbReference>
<dbReference type="GO" id="GO:0001228">
    <property type="term" value="F:DNA-binding transcription activator activity, RNA polymerase II-specific"/>
    <property type="evidence" value="ECO:0007669"/>
    <property type="project" value="TreeGrafter"/>
</dbReference>
<evidence type="ECO:0000256" key="3">
    <source>
        <dbReference type="ARBA" id="ARBA00023163"/>
    </source>
</evidence>
<dbReference type="Gene3D" id="4.10.240.10">
    <property type="entry name" value="Zn(2)-C6 fungal-type DNA-binding domain"/>
    <property type="match status" value="1"/>
</dbReference>
<feature type="domain" description="Zn(2)-C6 fungal-type" evidence="6">
    <location>
        <begin position="13"/>
        <end position="43"/>
    </location>
</feature>
<keyword evidence="8" id="KW-1185">Reference proteome</keyword>
<dbReference type="GO" id="GO:0008270">
    <property type="term" value="F:zinc ion binding"/>
    <property type="evidence" value="ECO:0007669"/>
    <property type="project" value="InterPro"/>
</dbReference>
<dbReference type="PANTHER" id="PTHR47784:SF5">
    <property type="entry name" value="STEROL UPTAKE CONTROL PROTEIN 2"/>
    <property type="match status" value="1"/>
</dbReference>
<name>A0A9W9ITR9_9EURO</name>
<dbReference type="PROSITE" id="PS50048">
    <property type="entry name" value="ZN2_CY6_FUNGAL_2"/>
    <property type="match status" value="1"/>
</dbReference>
<dbReference type="Pfam" id="PF00172">
    <property type="entry name" value="Zn_clus"/>
    <property type="match status" value="1"/>
</dbReference>
<dbReference type="PANTHER" id="PTHR47784">
    <property type="entry name" value="STEROL UPTAKE CONTROL PROTEIN 2"/>
    <property type="match status" value="1"/>
</dbReference>
<reference evidence="7" key="2">
    <citation type="journal article" date="2023" name="IMA Fungus">
        <title>Comparative genomic study of the Penicillium genus elucidates a diverse pangenome and 15 lateral gene transfer events.</title>
        <authorList>
            <person name="Petersen C."/>
            <person name="Sorensen T."/>
            <person name="Nielsen M.R."/>
            <person name="Sondergaard T.E."/>
            <person name="Sorensen J.L."/>
            <person name="Fitzpatrick D.A."/>
            <person name="Frisvad J.C."/>
            <person name="Nielsen K.L."/>
        </authorList>
    </citation>
    <scope>NUCLEOTIDE SEQUENCE</scope>
    <source>
        <strain evidence="7">IBT 21917</strain>
    </source>
</reference>
<evidence type="ECO:0000313" key="8">
    <source>
        <dbReference type="Proteomes" id="UP001146351"/>
    </source>
</evidence>
<dbReference type="PROSITE" id="PS00463">
    <property type="entry name" value="ZN2_CY6_FUNGAL_1"/>
    <property type="match status" value="1"/>
</dbReference>
<dbReference type="CDD" id="cd00067">
    <property type="entry name" value="GAL4"/>
    <property type="match status" value="1"/>
</dbReference>
<dbReference type="InterPro" id="IPR001138">
    <property type="entry name" value="Zn2Cys6_DnaBD"/>
</dbReference>
<feature type="compositionally biased region" description="Polar residues" evidence="5">
    <location>
        <begin position="55"/>
        <end position="68"/>
    </location>
</feature>